<dbReference type="AlphaFoldDB" id="A0A0A0BCB8"/>
<reference evidence="1 2" key="1">
    <citation type="submission" date="2013-10" db="EMBL/GenBank/DDBJ databases">
        <authorList>
            <person name="Wang G."/>
            <person name="Zhuang W."/>
        </authorList>
    </citation>
    <scope>NUCLEOTIDE SEQUENCE [LARGE SCALE GENOMIC DNA]</scope>
    <source>
        <strain evidence="1 2">DSM 20118</strain>
    </source>
</reference>
<organism evidence="1 2">
    <name type="scientific">Cellulomonas cellasea DSM 20118</name>
    <dbReference type="NCBI Taxonomy" id="1408250"/>
    <lineage>
        <taxon>Bacteria</taxon>
        <taxon>Bacillati</taxon>
        <taxon>Actinomycetota</taxon>
        <taxon>Actinomycetes</taxon>
        <taxon>Micrococcales</taxon>
        <taxon>Cellulomonadaceae</taxon>
        <taxon>Cellulomonas</taxon>
    </lineage>
</organism>
<evidence type="ECO:0000313" key="1">
    <source>
        <dbReference type="EMBL" id="KGM03762.1"/>
    </source>
</evidence>
<protein>
    <submittedName>
        <fullName evidence="1">Uncharacterized protein</fullName>
    </submittedName>
</protein>
<name>A0A0A0BCB8_9CELL</name>
<dbReference type="EMBL" id="AXNT01000005">
    <property type="protein sequence ID" value="KGM03762.1"/>
    <property type="molecule type" value="Genomic_DNA"/>
</dbReference>
<sequence>MSPLPLAVDGHHVLAVPDTTDLLTLASAWFAQADWLTAPVTASQARSRARPMSGARFRGMVADPEPQPGELRLTWEVSARGPYPLPPDAAHALGLPARSYDLYAVVPHEDPSRPVADPGVLAWMSAAARRSAGAILPADRAQIVVPDPRSSVDLTLWSAVALAPEAAVPLVRPLLSGARVAVATGLPAQHGEPGGPGDRGGPAAPAPYELVATYPYDGEVRLRFSRSSEVPVVLTALDWREYGPFAYRVAWLPPEDAEYRTDSVTPLHAIARGRIAPYVARAVSALARAAGGAVVDSDGYLVDDAELTARAASTSR</sequence>
<gene>
    <name evidence="1" type="ORF">Q760_13520</name>
</gene>
<keyword evidence="2" id="KW-1185">Reference proteome</keyword>
<dbReference type="RefSeq" id="WP_034624693.1">
    <property type="nucleotide sequence ID" value="NZ_AXNT01000005.1"/>
</dbReference>
<comment type="caution">
    <text evidence="1">The sequence shown here is derived from an EMBL/GenBank/DDBJ whole genome shotgun (WGS) entry which is preliminary data.</text>
</comment>
<evidence type="ECO:0000313" key="2">
    <source>
        <dbReference type="Proteomes" id="UP000029833"/>
    </source>
</evidence>
<proteinExistence type="predicted"/>
<accession>A0A0A0BCB8</accession>
<dbReference type="OrthoDB" id="5139398at2"/>
<dbReference type="Proteomes" id="UP000029833">
    <property type="component" value="Unassembled WGS sequence"/>
</dbReference>